<keyword evidence="3" id="KW-0378">Hydrolase</keyword>
<sequence>MAARRRRASAASKSAGPPPWAEVALSVYELHGTSSLSGLTRLAGLGGAYHVGVEVFWLEWSFGWSAEGPGVYPVHVGQSTLGTFVERVPLGRTPCSPQEVIEILKDFRKTWGGVSYHLLRRNCAHFSVEFARRLRVSDAPEWINSLASVGDALVQRLGADRAEEAADAASPPEELRVAPQVARFNEGRLKEYARQGDEQAIRELVWRQSQRPSLQSAERPVTEEEEEAEEEEEKEEVEEKEEEKKEEENQSQRHILEHAAEAEATSRFLDTTLELQWGESSDHAAEGVLLGELARESDLQRALASAVATTIGRNEDRGQRSGG</sequence>
<dbReference type="Pfam" id="PF05903">
    <property type="entry name" value="Peptidase_C97"/>
    <property type="match status" value="1"/>
</dbReference>
<keyword evidence="7" id="KW-1185">Reference proteome</keyword>
<dbReference type="EMBL" id="CAUYUJ010019472">
    <property type="protein sequence ID" value="CAK0891410.1"/>
    <property type="molecule type" value="Genomic_DNA"/>
</dbReference>
<name>A0ABN9WWY5_9DINO</name>
<comment type="similarity">
    <text evidence="1">Belongs to the DeSI family.</text>
</comment>
<feature type="region of interest" description="Disordered" evidence="4">
    <location>
        <begin position="212"/>
        <end position="267"/>
    </location>
</feature>
<dbReference type="PANTHER" id="PTHR12378">
    <property type="entry name" value="DESUMOYLATING ISOPEPTIDASE"/>
    <property type="match status" value="1"/>
</dbReference>
<accession>A0ABN9WWY5</accession>
<dbReference type="SMART" id="SM01179">
    <property type="entry name" value="DUF862"/>
    <property type="match status" value="1"/>
</dbReference>
<gene>
    <name evidence="6" type="ORF">PCOR1329_LOCUS71378</name>
</gene>
<evidence type="ECO:0000259" key="5">
    <source>
        <dbReference type="PROSITE" id="PS51858"/>
    </source>
</evidence>
<evidence type="ECO:0000256" key="4">
    <source>
        <dbReference type="SAM" id="MobiDB-lite"/>
    </source>
</evidence>
<feature type="compositionally biased region" description="Basic and acidic residues" evidence="4">
    <location>
        <begin position="242"/>
        <end position="261"/>
    </location>
</feature>
<evidence type="ECO:0000313" key="6">
    <source>
        <dbReference type="EMBL" id="CAK0891410.1"/>
    </source>
</evidence>
<keyword evidence="2" id="KW-0645">Protease</keyword>
<dbReference type="Gene3D" id="3.90.1720.30">
    <property type="entry name" value="PPPDE domains"/>
    <property type="match status" value="1"/>
</dbReference>
<feature type="compositionally biased region" description="Acidic residues" evidence="4">
    <location>
        <begin position="223"/>
        <end position="241"/>
    </location>
</feature>
<comment type="caution">
    <text evidence="6">The sequence shown here is derived from an EMBL/GenBank/DDBJ whole genome shotgun (WGS) entry which is preliminary data.</text>
</comment>
<evidence type="ECO:0000256" key="3">
    <source>
        <dbReference type="ARBA" id="ARBA00022801"/>
    </source>
</evidence>
<evidence type="ECO:0000256" key="2">
    <source>
        <dbReference type="ARBA" id="ARBA00022670"/>
    </source>
</evidence>
<evidence type="ECO:0000313" key="7">
    <source>
        <dbReference type="Proteomes" id="UP001189429"/>
    </source>
</evidence>
<dbReference type="Proteomes" id="UP001189429">
    <property type="component" value="Unassembled WGS sequence"/>
</dbReference>
<dbReference type="InterPro" id="IPR042266">
    <property type="entry name" value="PPPDE_sf"/>
</dbReference>
<reference evidence="6" key="1">
    <citation type="submission" date="2023-10" db="EMBL/GenBank/DDBJ databases">
        <authorList>
            <person name="Chen Y."/>
            <person name="Shah S."/>
            <person name="Dougan E. K."/>
            <person name="Thang M."/>
            <person name="Chan C."/>
        </authorList>
    </citation>
    <scope>NUCLEOTIDE SEQUENCE [LARGE SCALE GENOMIC DNA]</scope>
</reference>
<dbReference type="InterPro" id="IPR008580">
    <property type="entry name" value="PPPDE_dom"/>
</dbReference>
<feature type="domain" description="PPPDE" evidence="5">
    <location>
        <begin position="21"/>
        <end position="158"/>
    </location>
</feature>
<protein>
    <recommendedName>
        <fullName evidence="5">PPPDE domain-containing protein</fullName>
    </recommendedName>
</protein>
<dbReference type="PROSITE" id="PS51858">
    <property type="entry name" value="PPPDE"/>
    <property type="match status" value="1"/>
</dbReference>
<dbReference type="PANTHER" id="PTHR12378:SF80">
    <property type="entry name" value="IP06716P-RELATED"/>
    <property type="match status" value="1"/>
</dbReference>
<evidence type="ECO:0000256" key="1">
    <source>
        <dbReference type="ARBA" id="ARBA00008140"/>
    </source>
</evidence>
<proteinExistence type="inferred from homology"/>
<organism evidence="6 7">
    <name type="scientific">Prorocentrum cordatum</name>
    <dbReference type="NCBI Taxonomy" id="2364126"/>
    <lineage>
        <taxon>Eukaryota</taxon>
        <taxon>Sar</taxon>
        <taxon>Alveolata</taxon>
        <taxon>Dinophyceae</taxon>
        <taxon>Prorocentrales</taxon>
        <taxon>Prorocentraceae</taxon>
        <taxon>Prorocentrum</taxon>
    </lineage>
</organism>